<evidence type="ECO:0000256" key="6">
    <source>
        <dbReference type="SAM" id="SignalP"/>
    </source>
</evidence>
<keyword evidence="5" id="KW-0998">Cell outer membrane</keyword>
<dbReference type="Pfam" id="PF07980">
    <property type="entry name" value="SusD_RagB"/>
    <property type="match status" value="1"/>
</dbReference>
<evidence type="ECO:0000256" key="1">
    <source>
        <dbReference type="ARBA" id="ARBA00004442"/>
    </source>
</evidence>
<proteinExistence type="inferred from homology"/>
<feature type="domain" description="RagB/SusD" evidence="7">
    <location>
        <begin position="364"/>
        <end position="460"/>
    </location>
</feature>
<dbReference type="Gene3D" id="1.25.40.390">
    <property type="match status" value="1"/>
</dbReference>
<protein>
    <submittedName>
        <fullName evidence="9">RagB/SusD family nutrient uptake outer membrane protein</fullName>
    </submittedName>
</protein>
<name>A0ABS1KMP8_9BACT</name>
<evidence type="ECO:0000313" key="10">
    <source>
        <dbReference type="Proteomes" id="UP000613030"/>
    </source>
</evidence>
<keyword evidence="10" id="KW-1185">Reference proteome</keyword>
<accession>A0ABS1KMP8</accession>
<feature type="chain" id="PRO_5045637551" evidence="6">
    <location>
        <begin position="23"/>
        <end position="499"/>
    </location>
</feature>
<comment type="similarity">
    <text evidence="2">Belongs to the SusD family.</text>
</comment>
<comment type="subcellular location">
    <subcellularLocation>
        <location evidence="1">Cell outer membrane</location>
    </subcellularLocation>
</comment>
<dbReference type="Pfam" id="PF14322">
    <property type="entry name" value="SusD-like_3"/>
    <property type="match status" value="1"/>
</dbReference>
<dbReference type="InterPro" id="IPR012944">
    <property type="entry name" value="SusD_RagB_dom"/>
</dbReference>
<keyword evidence="3 6" id="KW-0732">Signal</keyword>
<dbReference type="Proteomes" id="UP000613030">
    <property type="component" value="Unassembled WGS sequence"/>
</dbReference>
<dbReference type="InterPro" id="IPR011990">
    <property type="entry name" value="TPR-like_helical_dom_sf"/>
</dbReference>
<evidence type="ECO:0000256" key="2">
    <source>
        <dbReference type="ARBA" id="ARBA00006275"/>
    </source>
</evidence>
<evidence type="ECO:0000259" key="7">
    <source>
        <dbReference type="Pfam" id="PF07980"/>
    </source>
</evidence>
<dbReference type="PROSITE" id="PS51257">
    <property type="entry name" value="PROKAR_LIPOPROTEIN"/>
    <property type="match status" value="1"/>
</dbReference>
<keyword evidence="4" id="KW-0472">Membrane</keyword>
<evidence type="ECO:0000256" key="3">
    <source>
        <dbReference type="ARBA" id="ARBA00022729"/>
    </source>
</evidence>
<dbReference type="SUPFAM" id="SSF48452">
    <property type="entry name" value="TPR-like"/>
    <property type="match status" value="1"/>
</dbReference>
<reference evidence="9 10" key="1">
    <citation type="submission" date="2021-01" db="EMBL/GenBank/DDBJ databases">
        <title>Chryseolinea sp. Jin1 Genome sequencing and assembly.</title>
        <authorList>
            <person name="Kim I."/>
        </authorList>
    </citation>
    <scope>NUCLEOTIDE SEQUENCE [LARGE SCALE GENOMIC DNA]</scope>
    <source>
        <strain evidence="9 10">Jin1</strain>
    </source>
</reference>
<gene>
    <name evidence="9" type="ORF">JI741_05920</name>
</gene>
<evidence type="ECO:0000256" key="4">
    <source>
        <dbReference type="ARBA" id="ARBA00023136"/>
    </source>
</evidence>
<comment type="caution">
    <text evidence="9">The sequence shown here is derived from an EMBL/GenBank/DDBJ whole genome shotgun (WGS) entry which is preliminary data.</text>
</comment>
<dbReference type="InterPro" id="IPR033985">
    <property type="entry name" value="SusD-like_N"/>
</dbReference>
<dbReference type="EMBL" id="JAERRB010000002">
    <property type="protein sequence ID" value="MBL0740745.1"/>
    <property type="molecule type" value="Genomic_DNA"/>
</dbReference>
<feature type="domain" description="SusD-like N-terminal" evidence="8">
    <location>
        <begin position="21"/>
        <end position="226"/>
    </location>
</feature>
<evidence type="ECO:0000313" key="9">
    <source>
        <dbReference type="EMBL" id="MBL0740745.1"/>
    </source>
</evidence>
<organism evidence="9 10">
    <name type="scientific">Chryseolinea lacunae</name>
    <dbReference type="NCBI Taxonomy" id="2801331"/>
    <lineage>
        <taxon>Bacteria</taxon>
        <taxon>Pseudomonadati</taxon>
        <taxon>Bacteroidota</taxon>
        <taxon>Cytophagia</taxon>
        <taxon>Cytophagales</taxon>
        <taxon>Fulvivirgaceae</taxon>
        <taxon>Chryseolinea</taxon>
    </lineage>
</organism>
<dbReference type="RefSeq" id="WP_202008128.1">
    <property type="nucleotide sequence ID" value="NZ_JAERRB010000002.1"/>
</dbReference>
<feature type="signal peptide" evidence="6">
    <location>
        <begin position="1"/>
        <end position="22"/>
    </location>
</feature>
<sequence>MKLKICYITLMVLALGACTNFLDEPLDNRTIVDTQDKVAKLLVNAYADAQYAEFAESMSDNADDKGPVAQASTQGQSNVEAYHWNDYASLTDLDSPTNFWERSYAAIAHANQALASLEQIGGDKTRLAALRGEALLARAYAHFMLVNFFSLRYNPATAASELGIPYVLLPEENAIVHYQRETMAETYRLIEADLTEGLTLVTNDYKELKFHFNEKAAHAFATRFYLYKGAWDKVIENATLVLGNNAPELLVRDMVSASVSELTYTQRATQYSSVTERANLMVSWAHSLVGRNFASFRYGLTAAKVDELFADRTTNPFRKAWGYTIYGTDVYNNIPKYDEYFRITNVTAGTGDPYASLVHFTNDEVLLNRAEAYAMLGQFENASSDLTAYLSQKIDSFNPATDEVSLALMNTTYPAIANEYTPPYALTSDQAAFIKGIAEFRRREFYHEGMRWFDVKRFNLEVRHKQVDGDPIVLAKDDARRALQIPQSALAFGIVANRR</sequence>
<evidence type="ECO:0000259" key="8">
    <source>
        <dbReference type="Pfam" id="PF14322"/>
    </source>
</evidence>
<evidence type="ECO:0000256" key="5">
    <source>
        <dbReference type="ARBA" id="ARBA00023237"/>
    </source>
</evidence>